<keyword evidence="4 7" id="KW-1133">Transmembrane helix</keyword>
<evidence type="ECO:0000256" key="1">
    <source>
        <dbReference type="ARBA" id="ARBA00004651"/>
    </source>
</evidence>
<protein>
    <recommendedName>
        <fullName evidence="8">Type IV secretion system coupling protein TraD DNA-binding domain-containing protein</fullName>
    </recommendedName>
</protein>
<keyword evidence="5 7" id="KW-0472">Membrane</keyword>
<evidence type="ECO:0000256" key="2">
    <source>
        <dbReference type="ARBA" id="ARBA00022475"/>
    </source>
</evidence>
<name>A0AA48KMP0_9ALTE</name>
<dbReference type="KEGG" id="pmaw:MACH26_01420"/>
<evidence type="ECO:0000259" key="8">
    <source>
        <dbReference type="Pfam" id="PF10412"/>
    </source>
</evidence>
<proteinExistence type="predicted"/>
<dbReference type="InterPro" id="IPR027417">
    <property type="entry name" value="P-loop_NTPase"/>
</dbReference>
<organism evidence="9 10">
    <name type="scientific">Planctobacterium marinum</name>
    <dbReference type="NCBI Taxonomy" id="1631968"/>
    <lineage>
        <taxon>Bacteria</taxon>
        <taxon>Pseudomonadati</taxon>
        <taxon>Pseudomonadota</taxon>
        <taxon>Gammaproteobacteria</taxon>
        <taxon>Alteromonadales</taxon>
        <taxon>Alteromonadaceae</taxon>
        <taxon>Planctobacterium</taxon>
    </lineage>
</organism>
<comment type="subcellular location">
    <subcellularLocation>
        <location evidence="1">Cell membrane</location>
        <topology evidence="1">Multi-pass membrane protein</topology>
    </subcellularLocation>
</comment>
<dbReference type="EMBL" id="AP027272">
    <property type="protein sequence ID" value="BDX04621.1"/>
    <property type="molecule type" value="Genomic_DNA"/>
</dbReference>
<evidence type="ECO:0000256" key="6">
    <source>
        <dbReference type="SAM" id="MobiDB-lite"/>
    </source>
</evidence>
<dbReference type="RefSeq" id="WP_338290413.1">
    <property type="nucleotide sequence ID" value="NZ_AP027272.1"/>
</dbReference>
<dbReference type="PANTHER" id="PTHR37937:SF1">
    <property type="entry name" value="CONJUGATIVE TRANSFER: DNA TRANSPORT"/>
    <property type="match status" value="1"/>
</dbReference>
<evidence type="ECO:0000256" key="4">
    <source>
        <dbReference type="ARBA" id="ARBA00022989"/>
    </source>
</evidence>
<dbReference type="GO" id="GO:0005886">
    <property type="term" value="C:plasma membrane"/>
    <property type="evidence" value="ECO:0007669"/>
    <property type="project" value="UniProtKB-SubCell"/>
</dbReference>
<evidence type="ECO:0000256" key="5">
    <source>
        <dbReference type="ARBA" id="ARBA00023136"/>
    </source>
</evidence>
<evidence type="ECO:0000256" key="3">
    <source>
        <dbReference type="ARBA" id="ARBA00022692"/>
    </source>
</evidence>
<gene>
    <name evidence="9" type="ORF">MACH26_01420</name>
</gene>
<evidence type="ECO:0000256" key="7">
    <source>
        <dbReference type="SAM" id="Phobius"/>
    </source>
</evidence>
<dbReference type="InterPro" id="IPR051539">
    <property type="entry name" value="T4SS-coupling_protein"/>
</dbReference>
<dbReference type="SUPFAM" id="SSF52540">
    <property type="entry name" value="P-loop containing nucleoside triphosphate hydrolases"/>
    <property type="match status" value="1"/>
</dbReference>
<dbReference type="Gene3D" id="3.40.50.300">
    <property type="entry name" value="P-loop containing nucleotide triphosphate hydrolases"/>
    <property type="match status" value="2"/>
</dbReference>
<evidence type="ECO:0000313" key="10">
    <source>
        <dbReference type="Proteomes" id="UP001333710"/>
    </source>
</evidence>
<dbReference type="Pfam" id="PF10412">
    <property type="entry name" value="TrwB_AAD_bind"/>
    <property type="match status" value="1"/>
</dbReference>
<dbReference type="AlphaFoldDB" id="A0AA48KMP0"/>
<dbReference type="Proteomes" id="UP001333710">
    <property type="component" value="Chromosome"/>
</dbReference>
<dbReference type="InterPro" id="IPR019476">
    <property type="entry name" value="T4SS_TraD_DNA-bd"/>
</dbReference>
<sequence length="528" mass="57928">MKLAKLTVALMAFITIPVFCIYLLKMTDANPLRLSLALTIDAAKSAAMISALLSVILGVALFPFMSKRERYKHVSGPEILVSRAAIKHANRTLDVTKESKGLLVHPDIAINKQDECGNLFVFGMQGSGKSTIIKSWLSQLMNRSEIVLIYDEKREYTELFLNENVALLSPGDERSVVWDLSADITDVSSARTFANSVIHQTSNEPFWSDSARLVVAGALMCLVRRGNSWNWGDLHALLFNDSCALQQELKEHFPEAALFADPENKTSASVLAVVSSQLSWIQYLSEVQHSDTQVFSFSSWFSADEPKKLIVQTNPAYRSMSQSLFSAALSMLTNRVLALTDSSRRGIWLVLDELAAIPKNDSIEIWLSRCRSKGARTIAGTQSISQIQSIYGDKSAETILSLFFTVIALRVGAAGQSGAVASQTIGKRRVILTSVTTDSTGRKSETQSEQDMPVVTAEDLIHLSKPDKKGIKGYLTIAGTNAVYELKWPYPNLPKLAADFVPAVVSTDNHSHTTSGLSSKSTNPFIKD</sequence>
<keyword evidence="2" id="KW-1003">Cell membrane</keyword>
<reference evidence="9" key="1">
    <citation type="submission" date="2023-01" db="EMBL/GenBank/DDBJ databases">
        <title>Complete genome sequence of Planctobacterium marinum strain Dej080120_11.</title>
        <authorList>
            <person name="Ueki S."/>
            <person name="Maruyama F."/>
        </authorList>
    </citation>
    <scope>NUCLEOTIDE SEQUENCE</scope>
    <source>
        <strain evidence="9">Dej080120_11</strain>
    </source>
</reference>
<feature type="transmembrane region" description="Helical" evidence="7">
    <location>
        <begin position="6"/>
        <end position="24"/>
    </location>
</feature>
<evidence type="ECO:0000313" key="9">
    <source>
        <dbReference type="EMBL" id="BDX04621.1"/>
    </source>
</evidence>
<feature type="region of interest" description="Disordered" evidence="6">
    <location>
        <begin position="509"/>
        <end position="528"/>
    </location>
</feature>
<feature type="domain" description="Type IV secretion system coupling protein TraD DNA-binding" evidence="8">
    <location>
        <begin position="104"/>
        <end position="476"/>
    </location>
</feature>
<dbReference type="CDD" id="cd01127">
    <property type="entry name" value="TrwB_TraG_TraD_VirD4"/>
    <property type="match status" value="1"/>
</dbReference>
<keyword evidence="10" id="KW-1185">Reference proteome</keyword>
<accession>A0AA48KMP0</accession>
<feature type="transmembrane region" description="Helical" evidence="7">
    <location>
        <begin position="45"/>
        <end position="65"/>
    </location>
</feature>
<dbReference type="PANTHER" id="PTHR37937">
    <property type="entry name" value="CONJUGATIVE TRANSFER: DNA TRANSPORT"/>
    <property type="match status" value="1"/>
</dbReference>
<keyword evidence="3 7" id="KW-0812">Transmembrane</keyword>